<dbReference type="OrthoDB" id="119302at2759"/>
<dbReference type="Proteomes" id="UP000230750">
    <property type="component" value="Unassembled WGS sequence"/>
</dbReference>
<feature type="region of interest" description="Disordered" evidence="1">
    <location>
        <begin position="53"/>
        <end position="78"/>
    </location>
</feature>
<proteinExistence type="predicted"/>
<feature type="compositionally biased region" description="Basic residues" evidence="1">
    <location>
        <begin position="23"/>
        <end position="36"/>
    </location>
</feature>
<feature type="compositionally biased region" description="Basic and acidic residues" evidence="1">
    <location>
        <begin position="423"/>
        <end position="436"/>
    </location>
</feature>
<dbReference type="PROSITE" id="PS51714">
    <property type="entry name" value="G_BMS1"/>
    <property type="match status" value="1"/>
</dbReference>
<dbReference type="Pfam" id="PF08142">
    <property type="entry name" value="AARP2CN"/>
    <property type="match status" value="1"/>
</dbReference>
<dbReference type="GO" id="GO:0003924">
    <property type="term" value="F:GTPase activity"/>
    <property type="evidence" value="ECO:0007669"/>
    <property type="project" value="TreeGrafter"/>
</dbReference>
<feature type="region of interest" description="Disordered" evidence="1">
    <location>
        <begin position="1"/>
        <end position="37"/>
    </location>
</feature>
<dbReference type="GO" id="GO:0005634">
    <property type="term" value="C:nucleus"/>
    <property type="evidence" value="ECO:0007669"/>
    <property type="project" value="InterPro"/>
</dbReference>
<name>A0A2G8KW03_STIJA</name>
<evidence type="ECO:0000259" key="2">
    <source>
        <dbReference type="PROSITE" id="PS51714"/>
    </source>
</evidence>
<feature type="compositionally biased region" description="Acidic residues" evidence="1">
    <location>
        <begin position="454"/>
        <end position="488"/>
    </location>
</feature>
<evidence type="ECO:0000313" key="4">
    <source>
        <dbReference type="Proteomes" id="UP000230750"/>
    </source>
</evidence>
<protein>
    <submittedName>
        <fullName evidence="3">Putative pre-rRNA-processing protein TSR1-like</fullName>
    </submittedName>
</protein>
<sequence length="529" mass="59402">MKKKLRIQNGSWAETHRAGPLKQKNKSHKTGRHRSKGQIDNVMKGRANVKVLSKHMRKQQKKADRRNQAIQRRKKHREELLTHKRSIGGKDTAPHLVLVVSLHTELDAQKVLQKLIGCEDENQLHEGSKDGIFNVSVTKFKQRFTFVLPPANLSAILDTAKVADSVLGLMPPTEAWMTGESCVCLVYLPKGCLPQQLQHRFTYSNSYKTGLPTTTVIKQGLADVPAKKRNEIRKALNKAVERRFPDSKFFSCDSDQEAQNLLRHICHQKIKPLKWREPRPHMLVERSEFVPHEDSESVGTLKVTGFLRGPPLSVNGLVHLTGLGDFQMQQIDASPDLCPLLQHTKTKTAKKEATIMEEGDAVSLQMEEDITVLEKVDASRQESLETEAVVDPMEGETNMADTGGTGGSRWNPKRSLIGLSKPQADRTSNKEKESVVKKVPKGTSDYQAMWIIESDQEEGSGDEDDDDDDDDDDDEMAAQDVDTDEDETASVAKTDNMETMSITSEIKANYDVHSMKRLNLKCESQSSRF</sequence>
<keyword evidence="4" id="KW-1185">Reference proteome</keyword>
<dbReference type="Pfam" id="PF22298">
    <property type="entry name" value="Tsr1_G-like"/>
    <property type="match status" value="1"/>
</dbReference>
<dbReference type="GO" id="GO:0034511">
    <property type="term" value="F:U3 snoRNA binding"/>
    <property type="evidence" value="ECO:0007669"/>
    <property type="project" value="TreeGrafter"/>
</dbReference>
<dbReference type="GO" id="GO:0030688">
    <property type="term" value="C:preribosome, small subunit precursor"/>
    <property type="evidence" value="ECO:0007669"/>
    <property type="project" value="TreeGrafter"/>
</dbReference>
<dbReference type="GO" id="GO:0005525">
    <property type="term" value="F:GTP binding"/>
    <property type="evidence" value="ECO:0007669"/>
    <property type="project" value="TreeGrafter"/>
</dbReference>
<dbReference type="InterPro" id="IPR012948">
    <property type="entry name" value="AARP2CN"/>
</dbReference>
<dbReference type="SMART" id="SM00785">
    <property type="entry name" value="AARP2CN"/>
    <property type="match status" value="1"/>
</dbReference>
<dbReference type="GO" id="GO:0000462">
    <property type="term" value="P:maturation of SSU-rRNA from tricistronic rRNA transcript (SSU-rRNA, 5.8S rRNA, LSU-rRNA)"/>
    <property type="evidence" value="ECO:0007669"/>
    <property type="project" value="TreeGrafter"/>
</dbReference>
<accession>A0A2G8KW03</accession>
<reference evidence="3 4" key="1">
    <citation type="journal article" date="2017" name="PLoS Biol.">
        <title>The sea cucumber genome provides insights into morphological evolution and visceral regeneration.</title>
        <authorList>
            <person name="Zhang X."/>
            <person name="Sun L."/>
            <person name="Yuan J."/>
            <person name="Sun Y."/>
            <person name="Gao Y."/>
            <person name="Zhang L."/>
            <person name="Li S."/>
            <person name="Dai H."/>
            <person name="Hamel J.F."/>
            <person name="Liu C."/>
            <person name="Yu Y."/>
            <person name="Liu S."/>
            <person name="Lin W."/>
            <person name="Guo K."/>
            <person name="Jin S."/>
            <person name="Xu P."/>
            <person name="Storey K.B."/>
            <person name="Huan P."/>
            <person name="Zhang T."/>
            <person name="Zhou Y."/>
            <person name="Zhang J."/>
            <person name="Lin C."/>
            <person name="Li X."/>
            <person name="Xing L."/>
            <person name="Huo D."/>
            <person name="Sun M."/>
            <person name="Wang L."/>
            <person name="Mercier A."/>
            <person name="Li F."/>
            <person name="Yang H."/>
            <person name="Xiang J."/>
        </authorList>
    </citation>
    <scope>NUCLEOTIDE SEQUENCE [LARGE SCALE GENOMIC DNA]</scope>
    <source>
        <strain evidence="3">Shaxun</strain>
        <tissue evidence="3">Muscle</tissue>
    </source>
</reference>
<dbReference type="STRING" id="307972.A0A2G8KW03"/>
<evidence type="ECO:0000313" key="3">
    <source>
        <dbReference type="EMBL" id="PIK52187.1"/>
    </source>
</evidence>
<comment type="caution">
    <text evidence="3">The sequence shown here is derived from an EMBL/GenBank/DDBJ whole genome shotgun (WGS) entry which is preliminary data.</text>
</comment>
<dbReference type="AlphaFoldDB" id="A0A2G8KW03"/>
<dbReference type="GO" id="GO:0000479">
    <property type="term" value="P:endonucleolytic cleavage of tricistronic rRNA transcript (SSU-rRNA, 5.8S rRNA, LSU-rRNA)"/>
    <property type="evidence" value="ECO:0007669"/>
    <property type="project" value="TreeGrafter"/>
</dbReference>
<dbReference type="EMBL" id="MRZV01000340">
    <property type="protein sequence ID" value="PIK52187.1"/>
    <property type="molecule type" value="Genomic_DNA"/>
</dbReference>
<feature type="domain" description="Bms1-type G" evidence="2">
    <location>
        <begin position="93"/>
        <end position="271"/>
    </location>
</feature>
<gene>
    <name evidence="3" type="ORF">BSL78_10924</name>
</gene>
<dbReference type="InterPro" id="IPR039761">
    <property type="entry name" value="Bms1/Tsr1"/>
</dbReference>
<feature type="region of interest" description="Disordered" evidence="1">
    <location>
        <begin position="394"/>
        <end position="497"/>
    </location>
</feature>
<dbReference type="PANTHER" id="PTHR12858:SF1">
    <property type="entry name" value="PRE-RRNA-PROCESSING PROTEIN TSR1 HOMOLOG"/>
    <property type="match status" value="1"/>
</dbReference>
<dbReference type="PANTHER" id="PTHR12858">
    <property type="entry name" value="RIBOSOME BIOGENESIS PROTEIN"/>
    <property type="match status" value="1"/>
</dbReference>
<evidence type="ECO:0000256" key="1">
    <source>
        <dbReference type="SAM" id="MobiDB-lite"/>
    </source>
</evidence>
<dbReference type="InterPro" id="IPR030387">
    <property type="entry name" value="G_Bms1/Tsr1_dom"/>
</dbReference>
<organism evidence="3 4">
    <name type="scientific">Stichopus japonicus</name>
    <name type="common">Sea cucumber</name>
    <dbReference type="NCBI Taxonomy" id="307972"/>
    <lineage>
        <taxon>Eukaryota</taxon>
        <taxon>Metazoa</taxon>
        <taxon>Echinodermata</taxon>
        <taxon>Eleutherozoa</taxon>
        <taxon>Echinozoa</taxon>
        <taxon>Holothuroidea</taxon>
        <taxon>Aspidochirotacea</taxon>
        <taxon>Aspidochirotida</taxon>
        <taxon>Stichopodidae</taxon>
        <taxon>Apostichopus</taxon>
    </lineage>
</organism>